<reference evidence="2" key="1">
    <citation type="submission" date="2020-11" db="EMBL/GenBank/DDBJ databases">
        <title>Bacterial whole genome sequence for Panacibacter sp. DH6.</title>
        <authorList>
            <person name="Le V."/>
            <person name="Ko S."/>
            <person name="Ahn C.-Y."/>
            <person name="Oh H.-M."/>
        </authorList>
    </citation>
    <scope>NUCLEOTIDE SEQUENCE</scope>
    <source>
        <strain evidence="2">DH6</strain>
    </source>
</reference>
<dbReference type="RefSeq" id="WP_196992190.1">
    <property type="nucleotide sequence ID" value="NZ_JADWYR010000002.1"/>
</dbReference>
<keyword evidence="1" id="KW-0732">Signal</keyword>
<evidence type="ECO:0000313" key="2">
    <source>
        <dbReference type="EMBL" id="MBG9378136.1"/>
    </source>
</evidence>
<keyword evidence="3" id="KW-1185">Reference proteome</keyword>
<protein>
    <recommendedName>
        <fullName evidence="4">Outer membrane lipoprotein-sorting protein</fullName>
    </recommendedName>
</protein>
<comment type="caution">
    <text evidence="2">The sequence shown here is derived from an EMBL/GenBank/DDBJ whole genome shotgun (WGS) entry which is preliminary data.</text>
</comment>
<dbReference type="Proteomes" id="UP000628448">
    <property type="component" value="Unassembled WGS sequence"/>
</dbReference>
<sequence length="236" mass="25387">MKQSKLLFAIAAMALSVGYSHAQTADEIIAKHVDAIGGKAVLSQVNTIVTEGNLEVMGGNNPSKTYLVNGKGYKNEIDFNGQKIMQCVTDNGGWSLNPMMSGPTAQPMSAEDASAEKMAIYVGAPLYDYAAKGYKAELLPNEKAGDKDAYKIKLTGSGTEMLLWLDPSTYYIIKTERSVGGQVTTSALSDYRKTDIGFVMPFAAEITLPQGFTLNTTVTKVDINTNVDATVFDMPK</sequence>
<feature type="signal peptide" evidence="1">
    <location>
        <begin position="1"/>
        <end position="22"/>
    </location>
</feature>
<dbReference type="EMBL" id="JADWYR010000002">
    <property type="protein sequence ID" value="MBG9378136.1"/>
    <property type="molecule type" value="Genomic_DNA"/>
</dbReference>
<dbReference type="AlphaFoldDB" id="A0A931GZB7"/>
<gene>
    <name evidence="2" type="ORF">I5907_18000</name>
</gene>
<proteinExistence type="predicted"/>
<dbReference type="Gene3D" id="2.50.20.10">
    <property type="entry name" value="Lipoprotein localisation LolA/LolB/LppX"/>
    <property type="match status" value="1"/>
</dbReference>
<feature type="chain" id="PRO_5037920630" description="Outer membrane lipoprotein-sorting protein" evidence="1">
    <location>
        <begin position="23"/>
        <end position="236"/>
    </location>
</feature>
<accession>A0A931GZB7</accession>
<evidence type="ECO:0000256" key="1">
    <source>
        <dbReference type="SAM" id="SignalP"/>
    </source>
</evidence>
<organism evidence="2 3">
    <name type="scientific">Panacibacter microcysteis</name>
    <dbReference type="NCBI Taxonomy" id="2793269"/>
    <lineage>
        <taxon>Bacteria</taxon>
        <taxon>Pseudomonadati</taxon>
        <taxon>Bacteroidota</taxon>
        <taxon>Chitinophagia</taxon>
        <taxon>Chitinophagales</taxon>
        <taxon>Chitinophagaceae</taxon>
        <taxon>Panacibacter</taxon>
    </lineage>
</organism>
<name>A0A931GZB7_9BACT</name>
<evidence type="ECO:0008006" key="4">
    <source>
        <dbReference type="Google" id="ProtNLM"/>
    </source>
</evidence>
<evidence type="ECO:0000313" key="3">
    <source>
        <dbReference type="Proteomes" id="UP000628448"/>
    </source>
</evidence>